<comment type="caution">
    <text evidence="5">The sequence shown here is derived from an EMBL/GenBank/DDBJ whole genome shotgun (WGS) entry which is preliminary data.</text>
</comment>
<dbReference type="Pfam" id="PF00656">
    <property type="entry name" value="Peptidase_C14"/>
    <property type="match status" value="1"/>
</dbReference>
<dbReference type="InterPro" id="IPR011600">
    <property type="entry name" value="Pept_C14_caspase"/>
</dbReference>
<dbReference type="SUPFAM" id="SSF52129">
    <property type="entry name" value="Caspase-like"/>
    <property type="match status" value="1"/>
</dbReference>
<dbReference type="PROSITE" id="PS01122">
    <property type="entry name" value="CASPASE_CYS"/>
    <property type="match status" value="1"/>
</dbReference>
<proteinExistence type="inferred from homology"/>
<dbReference type="GO" id="GO:0004197">
    <property type="term" value="F:cysteine-type endopeptidase activity"/>
    <property type="evidence" value="ECO:0007669"/>
    <property type="project" value="InterPro"/>
</dbReference>
<name>A0A9D4KS71_DREPO</name>
<dbReference type="GO" id="GO:0005737">
    <property type="term" value="C:cytoplasm"/>
    <property type="evidence" value="ECO:0007669"/>
    <property type="project" value="TreeGrafter"/>
</dbReference>
<reference evidence="5" key="2">
    <citation type="submission" date="2020-11" db="EMBL/GenBank/DDBJ databases">
        <authorList>
            <person name="McCartney M.A."/>
            <person name="Auch B."/>
            <person name="Kono T."/>
            <person name="Mallez S."/>
            <person name="Becker A."/>
            <person name="Gohl D.M."/>
            <person name="Silverstein K.A.T."/>
            <person name="Koren S."/>
            <person name="Bechman K.B."/>
            <person name="Herman A."/>
            <person name="Abrahante J.E."/>
            <person name="Garbe J."/>
        </authorList>
    </citation>
    <scope>NUCLEOTIDE SEQUENCE</scope>
    <source>
        <strain evidence="5">Duluth1</strain>
        <tissue evidence="5">Whole animal</tissue>
    </source>
</reference>
<reference evidence="5" key="1">
    <citation type="journal article" date="2019" name="bioRxiv">
        <title>The Genome of the Zebra Mussel, Dreissena polymorpha: A Resource for Invasive Species Research.</title>
        <authorList>
            <person name="McCartney M.A."/>
            <person name="Auch B."/>
            <person name="Kono T."/>
            <person name="Mallez S."/>
            <person name="Zhang Y."/>
            <person name="Obille A."/>
            <person name="Becker A."/>
            <person name="Abrahante J.E."/>
            <person name="Garbe J."/>
            <person name="Badalamenti J.P."/>
            <person name="Herman A."/>
            <person name="Mangelson H."/>
            <person name="Liachko I."/>
            <person name="Sullivan S."/>
            <person name="Sone E.D."/>
            <person name="Koren S."/>
            <person name="Silverstein K.A.T."/>
            <person name="Beckman K.B."/>
            <person name="Gohl D.M."/>
        </authorList>
    </citation>
    <scope>NUCLEOTIDE SEQUENCE</scope>
    <source>
        <strain evidence="5">Duluth1</strain>
        <tissue evidence="5">Whole animal</tissue>
    </source>
</reference>
<keyword evidence="6" id="KW-1185">Reference proteome</keyword>
<dbReference type="GO" id="GO:0043525">
    <property type="term" value="P:positive regulation of neuron apoptotic process"/>
    <property type="evidence" value="ECO:0007669"/>
    <property type="project" value="TreeGrafter"/>
</dbReference>
<dbReference type="PANTHER" id="PTHR10454">
    <property type="entry name" value="CASPASE"/>
    <property type="match status" value="1"/>
</dbReference>
<evidence type="ECO:0000259" key="3">
    <source>
        <dbReference type="PROSITE" id="PS50207"/>
    </source>
</evidence>
<accession>A0A9D4KS71</accession>
<evidence type="ECO:0000256" key="1">
    <source>
        <dbReference type="ARBA" id="ARBA00010134"/>
    </source>
</evidence>
<dbReference type="InterPro" id="IPR002398">
    <property type="entry name" value="Pept_C14"/>
</dbReference>
<organism evidence="5 6">
    <name type="scientific">Dreissena polymorpha</name>
    <name type="common">Zebra mussel</name>
    <name type="synonym">Mytilus polymorpha</name>
    <dbReference type="NCBI Taxonomy" id="45954"/>
    <lineage>
        <taxon>Eukaryota</taxon>
        <taxon>Metazoa</taxon>
        <taxon>Spiralia</taxon>
        <taxon>Lophotrochozoa</taxon>
        <taxon>Mollusca</taxon>
        <taxon>Bivalvia</taxon>
        <taxon>Autobranchia</taxon>
        <taxon>Heteroconchia</taxon>
        <taxon>Euheterodonta</taxon>
        <taxon>Imparidentia</taxon>
        <taxon>Neoheterodontei</taxon>
        <taxon>Myida</taxon>
        <taxon>Dreissenoidea</taxon>
        <taxon>Dreissenidae</taxon>
        <taxon>Dreissena</taxon>
    </lineage>
</organism>
<evidence type="ECO:0000259" key="4">
    <source>
        <dbReference type="PROSITE" id="PS50208"/>
    </source>
</evidence>
<dbReference type="GO" id="GO:0006915">
    <property type="term" value="P:apoptotic process"/>
    <property type="evidence" value="ECO:0007669"/>
    <property type="project" value="TreeGrafter"/>
</dbReference>
<dbReference type="PROSITE" id="PS50207">
    <property type="entry name" value="CASPASE_P10"/>
    <property type="match status" value="1"/>
</dbReference>
<dbReference type="PRINTS" id="PR00376">
    <property type="entry name" value="IL1BCENZYME"/>
</dbReference>
<dbReference type="GO" id="GO:0006508">
    <property type="term" value="P:proteolysis"/>
    <property type="evidence" value="ECO:0007669"/>
    <property type="project" value="InterPro"/>
</dbReference>
<dbReference type="InterPro" id="IPR001309">
    <property type="entry name" value="Pept_C14_p20"/>
</dbReference>
<evidence type="ECO:0000313" key="6">
    <source>
        <dbReference type="Proteomes" id="UP000828390"/>
    </source>
</evidence>
<dbReference type="EMBL" id="JAIWYP010000003">
    <property type="protein sequence ID" value="KAH3845062.1"/>
    <property type="molecule type" value="Genomic_DNA"/>
</dbReference>
<protein>
    <submittedName>
        <fullName evidence="5">Uncharacterized protein</fullName>
    </submittedName>
</protein>
<comment type="similarity">
    <text evidence="1 2">Belongs to the peptidase C14A family.</text>
</comment>
<dbReference type="InterPro" id="IPR029030">
    <property type="entry name" value="Caspase-like_dom_sf"/>
</dbReference>
<dbReference type="Proteomes" id="UP000828390">
    <property type="component" value="Unassembled WGS sequence"/>
</dbReference>
<dbReference type="AlphaFoldDB" id="A0A9D4KS71"/>
<dbReference type="Gene3D" id="3.30.70.1470">
    <property type="entry name" value="Caspase-like"/>
    <property type="match status" value="1"/>
</dbReference>
<sequence length="394" mass="44341">MLSVSRFYTASLYRGTRDIGVGHSQGMESGVDQKLTKSSQTGRISNTKCPEQDVLLVDPYDFSRDHRGYMIIIVNETFKRQAFRHGADKDEAYLSNIAYKLRLTVYKGKTTNMSFTETKQLLEDVMCLDHSDSNMLVVAFSTHGLERPNPKAEGKCDHALVCSDDRWIFTSTITEMFNDDNCPSLKNKPKLFIIQACRGEEHDSGADLLVSKKAAPDLTCGGNAETQRFLDDSDVHFAMDSWARGPVHLHDDFPAAAENESSAIHMVPQFTSTQLVDEPLGSSPQFKPFPFVDTPSLKCENDQLVFYAIPPGMLAWRNTEKGSWMLYYLNKLVKKCDGRRPVNILKLLLKVNAKMALRTTNAPYDTNLDKKKAISVVEHKLTRDLIFPPLGDDQ</sequence>
<feature type="domain" description="Caspase family p20" evidence="4">
    <location>
        <begin position="66"/>
        <end position="201"/>
    </location>
</feature>
<dbReference type="SMART" id="SM00115">
    <property type="entry name" value="CASc"/>
    <property type="match status" value="1"/>
</dbReference>
<dbReference type="InterPro" id="IPR015917">
    <property type="entry name" value="Pept_C14A"/>
</dbReference>
<feature type="domain" description="Caspase family p10" evidence="3">
    <location>
        <begin position="293"/>
        <end position="389"/>
    </location>
</feature>
<gene>
    <name evidence="5" type="ORF">DPMN_087331</name>
</gene>
<dbReference type="PROSITE" id="PS50208">
    <property type="entry name" value="CASPASE_P20"/>
    <property type="match status" value="1"/>
</dbReference>
<dbReference type="InterPro" id="IPR033139">
    <property type="entry name" value="Caspase_cys_AS"/>
</dbReference>
<evidence type="ECO:0000313" key="5">
    <source>
        <dbReference type="EMBL" id="KAH3845062.1"/>
    </source>
</evidence>
<dbReference type="Gene3D" id="3.40.50.1460">
    <property type="match status" value="1"/>
</dbReference>
<dbReference type="PANTHER" id="PTHR10454:SF210">
    <property type="entry name" value="CASPASE-2"/>
    <property type="match status" value="1"/>
</dbReference>
<evidence type="ECO:0000256" key="2">
    <source>
        <dbReference type="RuleBase" id="RU003971"/>
    </source>
</evidence>
<dbReference type="InterPro" id="IPR002138">
    <property type="entry name" value="Pept_C14_p10"/>
</dbReference>